<organism evidence="1 2">
    <name type="scientific">Hydrogenophaga luteola</name>
    <dbReference type="NCBI Taxonomy" id="1591122"/>
    <lineage>
        <taxon>Bacteria</taxon>
        <taxon>Pseudomonadati</taxon>
        <taxon>Pseudomonadota</taxon>
        <taxon>Betaproteobacteria</taxon>
        <taxon>Burkholderiales</taxon>
        <taxon>Comamonadaceae</taxon>
        <taxon>Hydrogenophaga</taxon>
    </lineage>
</organism>
<evidence type="ECO:0000313" key="1">
    <source>
        <dbReference type="EMBL" id="MFC3684578.1"/>
    </source>
</evidence>
<name>A0ABV7W5N6_9BURK</name>
<comment type="caution">
    <text evidence="1">The sequence shown here is derived from an EMBL/GenBank/DDBJ whole genome shotgun (WGS) entry which is preliminary data.</text>
</comment>
<evidence type="ECO:0000313" key="2">
    <source>
        <dbReference type="Proteomes" id="UP001595729"/>
    </source>
</evidence>
<accession>A0ABV7W5N6</accession>
<protein>
    <submittedName>
        <fullName evidence="1">Uncharacterized protein</fullName>
    </submittedName>
</protein>
<keyword evidence="2" id="KW-1185">Reference proteome</keyword>
<reference evidence="2" key="1">
    <citation type="journal article" date="2019" name="Int. J. Syst. Evol. Microbiol.">
        <title>The Global Catalogue of Microorganisms (GCM) 10K type strain sequencing project: providing services to taxonomists for standard genome sequencing and annotation.</title>
        <authorList>
            <consortium name="The Broad Institute Genomics Platform"/>
            <consortium name="The Broad Institute Genome Sequencing Center for Infectious Disease"/>
            <person name="Wu L."/>
            <person name="Ma J."/>
        </authorList>
    </citation>
    <scope>NUCLEOTIDE SEQUENCE [LARGE SCALE GENOMIC DNA]</scope>
    <source>
        <strain evidence="2">KCTC 42501</strain>
    </source>
</reference>
<proteinExistence type="predicted"/>
<gene>
    <name evidence="1" type="ORF">ACFOPI_13315</name>
</gene>
<dbReference type="RefSeq" id="WP_382174543.1">
    <property type="nucleotide sequence ID" value="NZ_JBHRXX010000005.1"/>
</dbReference>
<dbReference type="Proteomes" id="UP001595729">
    <property type="component" value="Unassembled WGS sequence"/>
</dbReference>
<sequence>MIEMLFRLGIALLLSVSLALLLAWGWFSSDERTESAAVTVEPSAESSTPAR</sequence>
<dbReference type="EMBL" id="JBHRXX010000005">
    <property type="protein sequence ID" value="MFC3684578.1"/>
    <property type="molecule type" value="Genomic_DNA"/>
</dbReference>